<dbReference type="Pfam" id="PF00512">
    <property type="entry name" value="HisKA"/>
    <property type="match status" value="1"/>
</dbReference>
<reference evidence="12 13" key="1">
    <citation type="submission" date="2020-05" db="EMBL/GenBank/DDBJ databases">
        <title>Genomic Encyclopedia of Type Strains, Phase IV (KMG-V): Genome sequencing to study the core and pangenomes of soil and plant-associated prokaryotes.</title>
        <authorList>
            <person name="Whitman W."/>
        </authorList>
    </citation>
    <scope>NUCLEOTIDE SEQUENCE [LARGE SCALE GENOMIC DNA]</scope>
    <source>
        <strain evidence="12 13">9A</strain>
    </source>
</reference>
<dbReference type="EMBL" id="JABSNP010000015">
    <property type="protein sequence ID" value="NRT20259.1"/>
    <property type="molecule type" value="Genomic_DNA"/>
</dbReference>
<keyword evidence="9" id="KW-0472">Membrane</keyword>
<dbReference type="InterPro" id="IPR036890">
    <property type="entry name" value="HATPase_C_sf"/>
</dbReference>
<dbReference type="PANTHER" id="PTHR43711">
    <property type="entry name" value="TWO-COMPONENT HISTIDINE KINASE"/>
    <property type="match status" value="1"/>
</dbReference>
<keyword evidence="10" id="KW-0732">Signal</keyword>
<dbReference type="Gene3D" id="3.30.565.10">
    <property type="entry name" value="Histidine kinase-like ATPase, C-terminal domain"/>
    <property type="match status" value="1"/>
</dbReference>
<comment type="caution">
    <text evidence="12">The sequence shown here is derived from an EMBL/GenBank/DDBJ whole genome shotgun (WGS) entry which is preliminary data.</text>
</comment>
<evidence type="ECO:0000256" key="8">
    <source>
        <dbReference type="SAM" id="MobiDB-lite"/>
    </source>
</evidence>
<protein>
    <recommendedName>
        <fullName evidence="2">histidine kinase</fullName>
        <ecNumber evidence="2">2.7.13.3</ecNumber>
    </recommendedName>
</protein>
<evidence type="ECO:0000256" key="1">
    <source>
        <dbReference type="ARBA" id="ARBA00000085"/>
    </source>
</evidence>
<dbReference type="InterPro" id="IPR004358">
    <property type="entry name" value="Sig_transdc_His_kin-like_C"/>
</dbReference>
<keyword evidence="7" id="KW-0802">TPR repeat</keyword>
<accession>A0ABX2FUU9</accession>
<dbReference type="EC" id="2.7.13.3" evidence="2"/>
<gene>
    <name evidence="12" type="ORF">HNP98_003099</name>
</gene>
<feature type="signal peptide" evidence="10">
    <location>
        <begin position="1"/>
        <end position="27"/>
    </location>
</feature>
<feature type="repeat" description="TPR" evidence="7">
    <location>
        <begin position="175"/>
        <end position="208"/>
    </location>
</feature>
<proteinExistence type="predicted"/>
<dbReference type="GO" id="GO:0016301">
    <property type="term" value="F:kinase activity"/>
    <property type="evidence" value="ECO:0007669"/>
    <property type="project" value="UniProtKB-KW"/>
</dbReference>
<dbReference type="SMART" id="SM00388">
    <property type="entry name" value="HisKA"/>
    <property type="match status" value="1"/>
</dbReference>
<keyword evidence="3" id="KW-0597">Phosphoprotein</keyword>
<evidence type="ECO:0000256" key="2">
    <source>
        <dbReference type="ARBA" id="ARBA00012438"/>
    </source>
</evidence>
<feature type="compositionally biased region" description="Low complexity" evidence="8">
    <location>
        <begin position="662"/>
        <end position="680"/>
    </location>
</feature>
<dbReference type="RefSeq" id="WP_173811034.1">
    <property type="nucleotide sequence ID" value="NZ_JABSNP010000015.1"/>
</dbReference>
<dbReference type="InterPro" id="IPR003661">
    <property type="entry name" value="HisK_dim/P_dom"/>
</dbReference>
<keyword evidence="13" id="KW-1185">Reference proteome</keyword>
<feature type="domain" description="Histidine kinase" evidence="11">
    <location>
        <begin position="504"/>
        <end position="724"/>
    </location>
</feature>
<feature type="region of interest" description="Disordered" evidence="8">
    <location>
        <begin position="661"/>
        <end position="685"/>
    </location>
</feature>
<keyword evidence="5 12" id="KW-0418">Kinase</keyword>
<dbReference type="Proteomes" id="UP000779507">
    <property type="component" value="Unassembled WGS sequence"/>
</dbReference>
<evidence type="ECO:0000256" key="9">
    <source>
        <dbReference type="SAM" id="Phobius"/>
    </source>
</evidence>
<evidence type="ECO:0000313" key="12">
    <source>
        <dbReference type="EMBL" id="NRT20259.1"/>
    </source>
</evidence>
<dbReference type="PROSITE" id="PS51257">
    <property type="entry name" value="PROKAR_LIPOPROTEIN"/>
    <property type="match status" value="1"/>
</dbReference>
<keyword evidence="9" id="KW-0812">Transmembrane</keyword>
<dbReference type="PROSITE" id="PS50109">
    <property type="entry name" value="HIS_KIN"/>
    <property type="match status" value="1"/>
</dbReference>
<feature type="transmembrane region" description="Helical" evidence="9">
    <location>
        <begin position="455"/>
        <end position="474"/>
    </location>
</feature>
<dbReference type="Gene3D" id="1.25.40.10">
    <property type="entry name" value="Tetratricopeptide repeat domain"/>
    <property type="match status" value="2"/>
</dbReference>
<dbReference type="CDD" id="cd00082">
    <property type="entry name" value="HisKA"/>
    <property type="match status" value="1"/>
</dbReference>
<dbReference type="PROSITE" id="PS50005">
    <property type="entry name" value="TPR"/>
    <property type="match status" value="1"/>
</dbReference>
<evidence type="ECO:0000256" key="10">
    <source>
        <dbReference type="SAM" id="SignalP"/>
    </source>
</evidence>
<evidence type="ECO:0000256" key="5">
    <source>
        <dbReference type="ARBA" id="ARBA00022777"/>
    </source>
</evidence>
<evidence type="ECO:0000256" key="7">
    <source>
        <dbReference type="PROSITE-ProRule" id="PRU00339"/>
    </source>
</evidence>
<comment type="catalytic activity">
    <reaction evidence="1">
        <text>ATP + protein L-histidine = ADP + protein N-phospho-L-histidine.</text>
        <dbReference type="EC" id="2.7.13.3"/>
    </reaction>
</comment>
<dbReference type="InterPro" id="IPR011990">
    <property type="entry name" value="TPR-like_helical_dom_sf"/>
</dbReference>
<keyword evidence="4" id="KW-0808">Transferase</keyword>
<dbReference type="InterPro" id="IPR019734">
    <property type="entry name" value="TPR_rpt"/>
</dbReference>
<evidence type="ECO:0000259" key="11">
    <source>
        <dbReference type="PROSITE" id="PS50109"/>
    </source>
</evidence>
<dbReference type="SMART" id="SM00028">
    <property type="entry name" value="TPR"/>
    <property type="match status" value="6"/>
</dbReference>
<keyword evidence="6" id="KW-0902">Two-component regulatory system</keyword>
<dbReference type="InterPro" id="IPR003594">
    <property type="entry name" value="HATPase_dom"/>
</dbReference>
<dbReference type="SUPFAM" id="SSF47384">
    <property type="entry name" value="Homodimeric domain of signal transducing histidine kinase"/>
    <property type="match status" value="1"/>
</dbReference>
<dbReference type="PRINTS" id="PR00344">
    <property type="entry name" value="BCTRLSENSOR"/>
</dbReference>
<dbReference type="InterPro" id="IPR005467">
    <property type="entry name" value="His_kinase_dom"/>
</dbReference>
<feature type="chain" id="PRO_5046796945" description="histidine kinase" evidence="10">
    <location>
        <begin position="28"/>
        <end position="741"/>
    </location>
</feature>
<dbReference type="Pfam" id="PF13424">
    <property type="entry name" value="TPR_12"/>
    <property type="match status" value="3"/>
</dbReference>
<evidence type="ECO:0000256" key="4">
    <source>
        <dbReference type="ARBA" id="ARBA00022679"/>
    </source>
</evidence>
<evidence type="ECO:0000256" key="3">
    <source>
        <dbReference type="ARBA" id="ARBA00022553"/>
    </source>
</evidence>
<dbReference type="Pfam" id="PF02518">
    <property type="entry name" value="HATPase_c"/>
    <property type="match status" value="1"/>
</dbReference>
<keyword evidence="9" id="KW-1133">Transmembrane helix</keyword>
<dbReference type="SUPFAM" id="SSF55874">
    <property type="entry name" value="ATPase domain of HSP90 chaperone/DNA topoisomerase II/histidine kinase"/>
    <property type="match status" value="1"/>
</dbReference>
<dbReference type="SUPFAM" id="SSF48452">
    <property type="entry name" value="TPR-like"/>
    <property type="match status" value="2"/>
</dbReference>
<evidence type="ECO:0000256" key="6">
    <source>
        <dbReference type="ARBA" id="ARBA00023012"/>
    </source>
</evidence>
<dbReference type="PANTHER" id="PTHR43711:SF1">
    <property type="entry name" value="HISTIDINE KINASE 1"/>
    <property type="match status" value="1"/>
</dbReference>
<dbReference type="InterPro" id="IPR050736">
    <property type="entry name" value="Sensor_HK_Regulatory"/>
</dbReference>
<sequence>MIRPDTLARIACLAALAGALGCPAAPAAPPRPKPTAVLDSLRHRAAALPPDTARAQTLNELGYALAQLGQFAEARPVLRQAQRLSERLHFATGQVRALTGLGTSYQNEGQFPRARAVLDSAVALGQRLGEQRRLGAALLGRARLCNAQDDYACALASVQAARQFFAARGDWAHTAQALNGLGSIYVNRGDYPRALAALFEAVQLARRHHDAQTEVNSLGNIGNTYLKQEEYAQALRAYEQLLPRLDSVPDQRVRPIVYQNMATAMTHLHRPETEAYFQKSMAGFEALHEPADVGQVLGSYAHFLLESGRRPEAIRAYARALALLRAADDNNAAADVLNGLARAYRQGGQPALAAARAREALALAQRIHDVADVQAAASLLAGLAKAGGDYRRALAYTEQAQAANDSLFSRAKSEQIGRLQGDFQLGQERARRQALARTSAAQAETLRLRQRQLRGLVAGLVAVALGGLVLAWLARQLRRRNRLVEKQRAELTELNATKDRLFSIIGHDLRAPLHALHAFVELVSGPALPPERLRQYTRHLTQTLDQTLILLENLLSWAALQMRVAGPPRTEALALAAAVDDAFALLGPAAEAAGLALHSTLAGGEWVRADPAAVRLVLRNLLGNALKFTPAGGRVTVAAAPHGPGWQLAVADTGRGLPVPTPRQLLPPAGLPRRPAEGPGRAPGAGLGLVLSRDYARRSGGELEVASAGPGQGTTFYLSLPAAEAELIEANEPKTNKALVK</sequence>
<name>A0ABX2FUU9_9BACT</name>
<dbReference type="Gene3D" id="1.10.287.130">
    <property type="match status" value="1"/>
</dbReference>
<dbReference type="SMART" id="SM00387">
    <property type="entry name" value="HATPase_c"/>
    <property type="match status" value="1"/>
</dbReference>
<dbReference type="InterPro" id="IPR036097">
    <property type="entry name" value="HisK_dim/P_sf"/>
</dbReference>
<organism evidence="12 13">
    <name type="scientific">Hymenobacter caeli</name>
    <dbReference type="NCBI Taxonomy" id="2735894"/>
    <lineage>
        <taxon>Bacteria</taxon>
        <taxon>Pseudomonadati</taxon>
        <taxon>Bacteroidota</taxon>
        <taxon>Cytophagia</taxon>
        <taxon>Cytophagales</taxon>
        <taxon>Hymenobacteraceae</taxon>
        <taxon>Hymenobacter</taxon>
    </lineage>
</organism>
<evidence type="ECO:0000313" key="13">
    <source>
        <dbReference type="Proteomes" id="UP000779507"/>
    </source>
</evidence>